<keyword evidence="2" id="KW-1185">Reference proteome</keyword>
<dbReference type="PATRIC" id="fig|1035195.3.peg.1698"/>
<dbReference type="AlphaFoldDB" id="L1MED6"/>
<dbReference type="RefSeq" id="WP_006064106.1">
    <property type="nucleotide sequence ID" value="NZ_KB290831.1"/>
</dbReference>
<reference evidence="1 2" key="1">
    <citation type="submission" date="2012-05" db="EMBL/GenBank/DDBJ databases">
        <authorList>
            <person name="Weinstock G."/>
            <person name="Sodergren E."/>
            <person name="Lobos E.A."/>
            <person name="Fulton L."/>
            <person name="Fulton R."/>
            <person name="Courtney L."/>
            <person name="Fronick C."/>
            <person name="O'Laughlin M."/>
            <person name="Godfrey J."/>
            <person name="Wilson R.M."/>
            <person name="Miner T."/>
            <person name="Farmer C."/>
            <person name="Delehaunty K."/>
            <person name="Cordes M."/>
            <person name="Minx P."/>
            <person name="Tomlinson C."/>
            <person name="Chen J."/>
            <person name="Wollam A."/>
            <person name="Pepin K.H."/>
            <person name="Bhonagiri V."/>
            <person name="Zhang X."/>
            <person name="Suruliraj S."/>
            <person name="Warren W."/>
            <person name="Mitreva M."/>
            <person name="Mardis E.R."/>
            <person name="Wilson R.K."/>
        </authorList>
    </citation>
    <scope>NUCLEOTIDE SEQUENCE [LARGE SCALE GENOMIC DNA]</scope>
    <source>
        <strain evidence="1 2">F0235</strain>
    </source>
</reference>
<protein>
    <submittedName>
        <fullName evidence="1">Uncharacterized protein</fullName>
    </submittedName>
</protein>
<gene>
    <name evidence="1" type="ORF">HMPREF9997_01881</name>
</gene>
<organism evidence="1 2">
    <name type="scientific">Corynebacterium durum F0235</name>
    <dbReference type="NCBI Taxonomy" id="1035195"/>
    <lineage>
        <taxon>Bacteria</taxon>
        <taxon>Bacillati</taxon>
        <taxon>Actinomycetota</taxon>
        <taxon>Actinomycetes</taxon>
        <taxon>Mycobacteriales</taxon>
        <taxon>Corynebacteriaceae</taxon>
        <taxon>Corynebacterium</taxon>
    </lineage>
</organism>
<dbReference type="HOGENOM" id="CLU_1127593_0_0_11"/>
<evidence type="ECO:0000313" key="2">
    <source>
        <dbReference type="Proteomes" id="UP000010445"/>
    </source>
</evidence>
<sequence length="246" mass="26753">MQLISLDADSTYEQPMGLGESRWGTVAVHVKTADNSGQRGAGGAQLMLAHEFIATRLAGALGLPVVSGEVVTLPDRNGTAWASLQVDAIEPTFPPTNPAELASIFPEVTAGIEVFDLWLGNTTRTEHNILFSPDVGAWVVGHEGCFADLDGEAPAEEPSGFLPPPDPRCPHVKKWCARVQFFPSDTIEHIMQTAFSLRLLNAQTRNAYKKYLLNRRDRIQELVNTASPYGEVEANQPTLNFVGADE</sequence>
<dbReference type="OrthoDB" id="9812605at2"/>
<evidence type="ECO:0000313" key="1">
    <source>
        <dbReference type="EMBL" id="EKX89410.1"/>
    </source>
</evidence>
<dbReference type="Proteomes" id="UP000010445">
    <property type="component" value="Unassembled WGS sequence"/>
</dbReference>
<proteinExistence type="predicted"/>
<dbReference type="STRING" id="1035195.HMPREF9997_01881"/>
<accession>L1MED6</accession>
<comment type="caution">
    <text evidence="1">The sequence shown here is derived from an EMBL/GenBank/DDBJ whole genome shotgun (WGS) entry which is preliminary data.</text>
</comment>
<dbReference type="EMBL" id="AMEM01000024">
    <property type="protein sequence ID" value="EKX89410.1"/>
    <property type="molecule type" value="Genomic_DNA"/>
</dbReference>
<name>L1MED6_9CORY</name>